<evidence type="ECO:0000313" key="2">
    <source>
        <dbReference type="Proteomes" id="UP000192247"/>
    </source>
</evidence>
<protein>
    <submittedName>
        <fullName evidence="1">Uncharacterized protein</fullName>
    </submittedName>
</protein>
<dbReference type="EMBL" id="MNPL01006295">
    <property type="protein sequence ID" value="OQR75503.1"/>
    <property type="molecule type" value="Genomic_DNA"/>
</dbReference>
<name>A0A1V9XPZ9_9ACAR</name>
<sequence length="88" mass="9888">MQWHHVDSAVLCVYNNEGGTPPVDVTSRKRKNELCACTIVHVSESGKFVLWLVKRDCSHNCIGVWGCSFMAAEKNQMSLTSHLARLKK</sequence>
<evidence type="ECO:0000313" key="1">
    <source>
        <dbReference type="EMBL" id="OQR75503.1"/>
    </source>
</evidence>
<comment type="caution">
    <text evidence="1">The sequence shown here is derived from an EMBL/GenBank/DDBJ whole genome shotgun (WGS) entry which is preliminary data.</text>
</comment>
<accession>A0A1V9XPZ9</accession>
<proteinExistence type="predicted"/>
<dbReference type="Proteomes" id="UP000192247">
    <property type="component" value="Unassembled WGS sequence"/>
</dbReference>
<dbReference type="InParanoid" id="A0A1V9XPZ9"/>
<gene>
    <name evidence="1" type="ORF">BIW11_08375</name>
</gene>
<keyword evidence="2" id="KW-1185">Reference proteome</keyword>
<organism evidence="1 2">
    <name type="scientific">Tropilaelaps mercedesae</name>
    <dbReference type="NCBI Taxonomy" id="418985"/>
    <lineage>
        <taxon>Eukaryota</taxon>
        <taxon>Metazoa</taxon>
        <taxon>Ecdysozoa</taxon>
        <taxon>Arthropoda</taxon>
        <taxon>Chelicerata</taxon>
        <taxon>Arachnida</taxon>
        <taxon>Acari</taxon>
        <taxon>Parasitiformes</taxon>
        <taxon>Mesostigmata</taxon>
        <taxon>Gamasina</taxon>
        <taxon>Dermanyssoidea</taxon>
        <taxon>Laelapidae</taxon>
        <taxon>Tropilaelaps</taxon>
    </lineage>
</organism>
<reference evidence="1 2" key="1">
    <citation type="journal article" date="2017" name="Gigascience">
        <title>Draft genome of the honey bee ectoparasitic mite, Tropilaelaps mercedesae, is shaped by the parasitic life history.</title>
        <authorList>
            <person name="Dong X."/>
            <person name="Armstrong S.D."/>
            <person name="Xia D."/>
            <person name="Makepeace B.L."/>
            <person name="Darby A.C."/>
            <person name="Kadowaki T."/>
        </authorList>
    </citation>
    <scope>NUCLEOTIDE SEQUENCE [LARGE SCALE GENOMIC DNA]</scope>
    <source>
        <strain evidence="1">Wuxi-XJTLU</strain>
    </source>
</reference>
<dbReference type="AlphaFoldDB" id="A0A1V9XPZ9"/>